<dbReference type="Pfam" id="PF03548">
    <property type="entry name" value="LolA"/>
    <property type="match status" value="1"/>
</dbReference>
<dbReference type="PANTHER" id="PTHR35869:SF1">
    <property type="entry name" value="OUTER-MEMBRANE LIPOPROTEIN CARRIER PROTEIN"/>
    <property type="match status" value="1"/>
</dbReference>
<keyword evidence="1 2" id="KW-0732">Signal</keyword>
<dbReference type="SUPFAM" id="SSF89392">
    <property type="entry name" value="Prokaryotic lipoproteins and lipoprotein localization factors"/>
    <property type="match status" value="1"/>
</dbReference>
<dbReference type="eggNOG" id="COG2834">
    <property type="taxonomic scope" value="Bacteria"/>
</dbReference>
<evidence type="ECO:0000256" key="2">
    <source>
        <dbReference type="SAM" id="SignalP"/>
    </source>
</evidence>
<dbReference type="STRING" id="865938.Weevi_1568"/>
<dbReference type="HOGENOM" id="CLU_091014_2_0_10"/>
<dbReference type="Gene3D" id="2.50.20.10">
    <property type="entry name" value="Lipoprotein localisation LolA/LolB/LppX"/>
    <property type="match status" value="1"/>
</dbReference>
<dbReference type="AlphaFoldDB" id="F0NZ51"/>
<protein>
    <submittedName>
        <fullName evidence="3">Outer membrane lipoprotein carrier protein LolA</fullName>
    </submittedName>
</protein>
<reference evidence="3 4" key="1">
    <citation type="journal article" date="2011" name="Stand. Genomic Sci.">
        <title>Complete genome sequence of Weeksella virosa type strain (9751).</title>
        <authorList>
            <person name="Lang E."/>
            <person name="Teshima H."/>
            <person name="Lucas S."/>
            <person name="Lapidus A."/>
            <person name="Hammon N."/>
            <person name="Deshpande S."/>
            <person name="Nolan M."/>
            <person name="Cheng J.F."/>
            <person name="Pitluck S."/>
            <person name="Liolios K."/>
            <person name="Pagani I."/>
            <person name="Mikhailova N."/>
            <person name="Ivanova N."/>
            <person name="Mavromatis K."/>
            <person name="Pati A."/>
            <person name="Tapia R."/>
            <person name="Han C."/>
            <person name="Goodwin L."/>
            <person name="Chen A."/>
            <person name="Palaniappan K."/>
            <person name="Land M."/>
            <person name="Hauser L."/>
            <person name="Chang Y.J."/>
            <person name="Jeffries C.D."/>
            <person name="Brambilla E.M."/>
            <person name="Kopitz M."/>
            <person name="Rohde M."/>
            <person name="Goker M."/>
            <person name="Tindall B.J."/>
            <person name="Detter J.C."/>
            <person name="Woyke T."/>
            <person name="Bristow J."/>
            <person name="Eisen J.A."/>
            <person name="Markowitz V."/>
            <person name="Hugenholtz P."/>
            <person name="Klenk H.P."/>
            <person name="Kyrpides N.C."/>
        </authorList>
    </citation>
    <scope>NUCLEOTIDE SEQUENCE [LARGE SCALE GENOMIC DNA]</scope>
    <source>
        <strain evidence="4">ATCC 43766 / DSM 16922 / JCM 21250 / NBRC 16016 / NCTC 11634 / CL345/78</strain>
    </source>
</reference>
<sequence length="207" mass="23805">MKKLAILFLVLLATFSLAQNRMSYNEIINFKKSVKTEMNKINTFSATFTETKHLSFLKKPTVSKGKFYLQNPNKVLWQYTSPSKTSVIFVDNKITLKQANKSKTTDLSRQKNFAQLNALIIGSFNGDLFDNPAFESDFYTNTKGFLVRLMPKSKTAKKYLKRIELQFDKQVDMVSEVKLIEPSNDYTQILFSNKSINPNISPSIFRP</sequence>
<keyword evidence="4" id="KW-1185">Reference proteome</keyword>
<keyword evidence="3" id="KW-0449">Lipoprotein</keyword>
<evidence type="ECO:0000256" key="1">
    <source>
        <dbReference type="ARBA" id="ARBA00022729"/>
    </source>
</evidence>
<evidence type="ECO:0000313" key="3">
    <source>
        <dbReference type="EMBL" id="ADX68268.1"/>
    </source>
</evidence>
<reference evidence="4" key="2">
    <citation type="journal article" date="2011" name="Stand. Genomic Sci.">
        <title>Complete genome sequence of Weeksella virosa type strain (9751T).</title>
        <authorList>
            <person name="Lang E."/>
            <person name="Teshima H."/>
            <person name="Lucas S."/>
            <person name="Lapidus A."/>
            <person name="Hammon N."/>
            <person name="Deshpande S."/>
            <person name="Nolan M."/>
            <person name="Cheng J."/>
            <person name="Pitluck S."/>
            <person name="Liolios K."/>
            <person name="Pagani I."/>
            <person name="Mikhailova N."/>
            <person name="Ivanova N."/>
            <person name="Mavromatis K."/>
            <person name="Pati A."/>
            <person name="Tapia R."/>
            <person name="Han C."/>
            <person name="Goodwin L."/>
            <person name="Chen A."/>
            <person name="Palaniappan K."/>
            <person name="Land M."/>
            <person name="Hauser L."/>
            <person name="Chang Y."/>
            <person name="Jeffries C."/>
            <person name="Brambilla E."/>
            <person name="Kopitz M."/>
            <person name="Rohde M."/>
            <person name="Goker M."/>
            <person name="Tindall B."/>
            <person name="Detter J."/>
            <person name="Woyke T."/>
            <person name="Bristow J."/>
            <person name="Eisen J."/>
            <person name="Markowitz V."/>
            <person name="Hugenholtz P."/>
            <person name="Klenk H."/>
            <person name="Kyrpides N."/>
        </authorList>
    </citation>
    <scope>NUCLEOTIDE SEQUENCE [LARGE SCALE GENOMIC DNA]</scope>
    <source>
        <strain evidence="4">ATCC 43766 / DSM 16922 / JCM 21250 / NBRC 16016 / NCTC 11634 / CL345/78</strain>
    </source>
</reference>
<dbReference type="OrthoDB" id="1027451at2"/>
<dbReference type="EMBL" id="CP002455">
    <property type="protein sequence ID" value="ADX68268.1"/>
    <property type="molecule type" value="Genomic_DNA"/>
</dbReference>
<feature type="chain" id="PRO_5003254244" evidence="2">
    <location>
        <begin position="19"/>
        <end position="207"/>
    </location>
</feature>
<dbReference type="RefSeq" id="WP_013598657.1">
    <property type="nucleotide sequence ID" value="NC_015144.1"/>
</dbReference>
<dbReference type="InterPro" id="IPR004564">
    <property type="entry name" value="OM_lipoprot_carrier_LolA-like"/>
</dbReference>
<dbReference type="KEGG" id="wvi:Weevi_1568"/>
<proteinExistence type="predicted"/>
<dbReference type="InterPro" id="IPR029046">
    <property type="entry name" value="LolA/LolB/LppX"/>
</dbReference>
<accession>F0NZ51</accession>
<feature type="signal peptide" evidence="2">
    <location>
        <begin position="1"/>
        <end position="18"/>
    </location>
</feature>
<dbReference type="CDD" id="cd16325">
    <property type="entry name" value="LolA"/>
    <property type="match status" value="1"/>
</dbReference>
<gene>
    <name evidence="3" type="ordered locus">Weevi_1568</name>
</gene>
<organism evidence="3 4">
    <name type="scientific">Weeksella virosa (strain ATCC 43766 / DSM 16922 / JCM 21250 / CCUG 30538 / CDC 9751 / IAM 14551 / NBRC 16016 / NCTC 11634 / CL345/78)</name>
    <dbReference type="NCBI Taxonomy" id="865938"/>
    <lineage>
        <taxon>Bacteria</taxon>
        <taxon>Pseudomonadati</taxon>
        <taxon>Bacteroidota</taxon>
        <taxon>Flavobacteriia</taxon>
        <taxon>Flavobacteriales</taxon>
        <taxon>Weeksellaceae</taxon>
        <taxon>Weeksella</taxon>
    </lineage>
</organism>
<name>F0NZ51_WEEVC</name>
<evidence type="ECO:0000313" key="4">
    <source>
        <dbReference type="Proteomes" id="UP000008641"/>
    </source>
</evidence>
<dbReference type="PANTHER" id="PTHR35869">
    <property type="entry name" value="OUTER-MEMBRANE LIPOPROTEIN CARRIER PROTEIN"/>
    <property type="match status" value="1"/>
</dbReference>
<dbReference type="Proteomes" id="UP000008641">
    <property type="component" value="Chromosome"/>
</dbReference>